<keyword evidence="2" id="KW-1185">Reference proteome</keyword>
<dbReference type="AlphaFoldDB" id="A0A3M7PPJ0"/>
<dbReference type="Proteomes" id="UP000276133">
    <property type="component" value="Unassembled WGS sequence"/>
</dbReference>
<dbReference type="EMBL" id="REGN01009532">
    <property type="protein sequence ID" value="RNA00973.1"/>
    <property type="molecule type" value="Genomic_DNA"/>
</dbReference>
<reference evidence="1 2" key="1">
    <citation type="journal article" date="2018" name="Sci. Rep.">
        <title>Genomic signatures of local adaptation to the degree of environmental predictability in rotifers.</title>
        <authorList>
            <person name="Franch-Gras L."/>
            <person name="Hahn C."/>
            <person name="Garcia-Roger E.M."/>
            <person name="Carmona M.J."/>
            <person name="Serra M."/>
            <person name="Gomez A."/>
        </authorList>
    </citation>
    <scope>NUCLEOTIDE SEQUENCE [LARGE SCALE GENOMIC DNA]</scope>
    <source>
        <strain evidence="1">HYR1</strain>
    </source>
</reference>
<sequence>MFSLFLLISLHLKFDKSYVLSFKSVLSELNDSTSKSNMNHLSFRLCNLGQYQIIISTNALRQINRLLFISLGNLFLIFQKDKIV</sequence>
<protein>
    <submittedName>
        <fullName evidence="1">Uncharacterized protein</fullName>
    </submittedName>
</protein>
<organism evidence="1 2">
    <name type="scientific">Brachionus plicatilis</name>
    <name type="common">Marine rotifer</name>
    <name type="synonym">Brachionus muelleri</name>
    <dbReference type="NCBI Taxonomy" id="10195"/>
    <lineage>
        <taxon>Eukaryota</taxon>
        <taxon>Metazoa</taxon>
        <taxon>Spiralia</taxon>
        <taxon>Gnathifera</taxon>
        <taxon>Rotifera</taxon>
        <taxon>Eurotatoria</taxon>
        <taxon>Monogononta</taxon>
        <taxon>Pseudotrocha</taxon>
        <taxon>Ploima</taxon>
        <taxon>Brachionidae</taxon>
        <taxon>Brachionus</taxon>
    </lineage>
</organism>
<proteinExistence type="predicted"/>
<name>A0A3M7PPJ0_BRAPC</name>
<accession>A0A3M7PPJ0</accession>
<evidence type="ECO:0000313" key="1">
    <source>
        <dbReference type="EMBL" id="RNA00973.1"/>
    </source>
</evidence>
<evidence type="ECO:0000313" key="2">
    <source>
        <dbReference type="Proteomes" id="UP000276133"/>
    </source>
</evidence>
<gene>
    <name evidence="1" type="ORF">BpHYR1_035341</name>
</gene>
<comment type="caution">
    <text evidence="1">The sequence shown here is derived from an EMBL/GenBank/DDBJ whole genome shotgun (WGS) entry which is preliminary data.</text>
</comment>